<dbReference type="PANTHER" id="PTHR22550">
    <property type="entry name" value="SPORE GERMINATION PROTEIN"/>
    <property type="match status" value="1"/>
</dbReference>
<dbReference type="PIRSF" id="PIRSF005690">
    <property type="entry name" value="GerBA"/>
    <property type="match status" value="1"/>
</dbReference>
<accession>A0ABR9QGF3</accession>
<evidence type="ECO:0000256" key="4">
    <source>
        <dbReference type="PIRNR" id="PIRNR005690"/>
    </source>
</evidence>
<comment type="similarity">
    <text evidence="2 4">Belongs to the GerABKA family.</text>
</comment>
<dbReference type="EMBL" id="JADCLJ010000011">
    <property type="protein sequence ID" value="MBE4907568.1"/>
    <property type="molecule type" value="Genomic_DNA"/>
</dbReference>
<comment type="caution">
    <text evidence="6">The sequence shown here is derived from an EMBL/GenBank/DDBJ whole genome shotgun (WGS) entry which is preliminary data.</text>
</comment>
<name>A0ABR9QGF3_9BACI</name>
<dbReference type="Proteomes" id="UP001516662">
    <property type="component" value="Unassembled WGS sequence"/>
</dbReference>
<feature type="transmembrane region" description="Helical" evidence="5">
    <location>
        <begin position="415"/>
        <end position="440"/>
    </location>
</feature>
<evidence type="ECO:0000256" key="2">
    <source>
        <dbReference type="ARBA" id="ARBA00005278"/>
    </source>
</evidence>
<comment type="subcellular location">
    <subcellularLocation>
        <location evidence="4">Cell membrane</location>
    </subcellularLocation>
    <subcellularLocation>
        <location evidence="1">Membrane</location>
        <topology evidence="1">Multi-pass membrane protein</topology>
    </subcellularLocation>
</comment>
<dbReference type="InterPro" id="IPR050768">
    <property type="entry name" value="UPF0353/GerABKA_families"/>
</dbReference>
<evidence type="ECO:0000313" key="6">
    <source>
        <dbReference type="EMBL" id="MBE4907568.1"/>
    </source>
</evidence>
<gene>
    <name evidence="6" type="ORF">IMZ08_05755</name>
</gene>
<reference evidence="6 7" key="1">
    <citation type="submission" date="2020-10" db="EMBL/GenBank/DDBJ databases">
        <title>Bacillus sp. HD4P25, an endophyte from a halophyte.</title>
        <authorList>
            <person name="Sun J.-Q."/>
        </authorList>
    </citation>
    <scope>NUCLEOTIDE SEQUENCE [LARGE SCALE GENOMIC DNA]</scope>
    <source>
        <strain evidence="6 7">YIM 93174</strain>
    </source>
</reference>
<evidence type="ECO:0000256" key="5">
    <source>
        <dbReference type="SAM" id="Phobius"/>
    </source>
</evidence>
<dbReference type="PANTHER" id="PTHR22550:SF5">
    <property type="entry name" value="LEUCINE ZIPPER PROTEIN 4"/>
    <property type="match status" value="1"/>
</dbReference>
<evidence type="ECO:0000256" key="3">
    <source>
        <dbReference type="ARBA" id="ARBA00023136"/>
    </source>
</evidence>
<feature type="transmembrane region" description="Helical" evidence="5">
    <location>
        <begin position="332"/>
        <end position="350"/>
    </location>
</feature>
<sequence>MMKANNNIEDVPMPIKVEEGYFKEVFKNCGDVKFETYTLGLKATDYIFIYTEGLIASDKINEIILPSLSKMQTNQDGNVQITHRLLQINPIEVKTAKDMTDVITKIFSGELILLTNEELYSINIANPPIRTPEESNTESSIRGPRDGFIEDITTNIALIRKRLKTKSLAVENFVLGTRSKTKVSLLYVSDVIDKSIVDEVKKRINNIEIDVVVSSSELEELLADRKLSLFPLIDYIGTADFAVTSLIRGRFIVIIDGVPNVLIGPTNLLHLLKSPDDAHSPFYIIAFQRLLRLVGITLAIFLPGFWLSVSVFNMDQIPFPLLATITVSRMGLPFSATIELLLMLGLFELFREAGIRLPKAVGQTVAVVGGLIIGESAIQAGITSPTMLVVTGVTVVSSFTLVNQSLNGTVVLLRFFVVILSAFLGMFGFIMALLFIVLYLSTIKSFGVPYLTPISPLVLEELTGAVLRLPWSKLRKRPESLRAVNTTRQGDDTP</sequence>
<keyword evidence="5" id="KW-1133">Transmembrane helix</keyword>
<protein>
    <submittedName>
        <fullName evidence="6">Spore germination protein</fullName>
    </submittedName>
</protein>
<keyword evidence="3 4" id="KW-0472">Membrane</keyword>
<feature type="transmembrane region" description="Helical" evidence="5">
    <location>
        <begin position="386"/>
        <end position="403"/>
    </location>
</feature>
<evidence type="ECO:0000256" key="1">
    <source>
        <dbReference type="ARBA" id="ARBA00004141"/>
    </source>
</evidence>
<dbReference type="Pfam" id="PF03323">
    <property type="entry name" value="GerA"/>
    <property type="match status" value="1"/>
</dbReference>
<keyword evidence="5" id="KW-0812">Transmembrane</keyword>
<organism evidence="6 7">
    <name type="scientific">Litchfieldia luteola</name>
    <dbReference type="NCBI Taxonomy" id="682179"/>
    <lineage>
        <taxon>Bacteria</taxon>
        <taxon>Bacillati</taxon>
        <taxon>Bacillota</taxon>
        <taxon>Bacilli</taxon>
        <taxon>Bacillales</taxon>
        <taxon>Bacillaceae</taxon>
        <taxon>Litchfieldia</taxon>
    </lineage>
</organism>
<keyword evidence="7" id="KW-1185">Reference proteome</keyword>
<dbReference type="InterPro" id="IPR004995">
    <property type="entry name" value="Spore_Ger"/>
</dbReference>
<evidence type="ECO:0000313" key="7">
    <source>
        <dbReference type="Proteomes" id="UP001516662"/>
    </source>
</evidence>
<proteinExistence type="inferred from homology"/>
<feature type="transmembrane region" description="Helical" evidence="5">
    <location>
        <begin position="290"/>
        <end position="312"/>
    </location>
</feature>
<dbReference type="RefSeq" id="WP_193535044.1">
    <property type="nucleotide sequence ID" value="NZ_JADCLJ010000011.1"/>
</dbReference>